<dbReference type="RefSeq" id="XP_067923712.1">
    <property type="nucleotide sequence ID" value="XM_068064312.1"/>
</dbReference>
<dbReference type="OrthoDB" id="7451790at2759"/>
<feature type="compositionally biased region" description="Polar residues" evidence="3">
    <location>
        <begin position="7"/>
        <end position="25"/>
    </location>
</feature>
<feature type="region of interest" description="Disordered" evidence="3">
    <location>
        <begin position="670"/>
        <end position="733"/>
    </location>
</feature>
<protein>
    <submittedName>
        <fullName evidence="4">Leucine rich repeat protein</fullName>
    </submittedName>
</protein>
<keyword evidence="2" id="KW-0677">Repeat</keyword>
<dbReference type="InterPro" id="IPR003591">
    <property type="entry name" value="Leu-rich_rpt_typical-subtyp"/>
</dbReference>
<evidence type="ECO:0000313" key="4">
    <source>
        <dbReference type="EMBL" id="PHJ22035.1"/>
    </source>
</evidence>
<dbReference type="SMART" id="SM00369">
    <property type="entry name" value="LRR_TYP"/>
    <property type="match status" value="8"/>
</dbReference>
<dbReference type="Pfam" id="PF13855">
    <property type="entry name" value="LRR_8"/>
    <property type="match status" value="1"/>
</dbReference>
<dbReference type="InterPro" id="IPR050216">
    <property type="entry name" value="LRR_domain-containing"/>
</dbReference>
<evidence type="ECO:0000256" key="2">
    <source>
        <dbReference type="ARBA" id="ARBA00022737"/>
    </source>
</evidence>
<dbReference type="Proteomes" id="UP000221165">
    <property type="component" value="Unassembled WGS sequence"/>
</dbReference>
<gene>
    <name evidence="4" type="ORF">CSUI_004117</name>
</gene>
<feature type="compositionally biased region" description="Basic and acidic residues" evidence="3">
    <location>
        <begin position="687"/>
        <end position="707"/>
    </location>
</feature>
<feature type="compositionally biased region" description="Basic residues" evidence="3">
    <location>
        <begin position="600"/>
        <end position="610"/>
    </location>
</feature>
<feature type="region of interest" description="Disordered" evidence="3">
    <location>
        <begin position="1"/>
        <end position="41"/>
    </location>
</feature>
<dbReference type="GeneID" id="94427523"/>
<comment type="caution">
    <text evidence="4">The sequence shown here is derived from an EMBL/GenBank/DDBJ whole genome shotgun (WGS) entry which is preliminary data.</text>
</comment>
<dbReference type="PANTHER" id="PTHR48051">
    <property type="match status" value="1"/>
</dbReference>
<name>A0A2C6L289_9APIC</name>
<organism evidence="4 5">
    <name type="scientific">Cystoisospora suis</name>
    <dbReference type="NCBI Taxonomy" id="483139"/>
    <lineage>
        <taxon>Eukaryota</taxon>
        <taxon>Sar</taxon>
        <taxon>Alveolata</taxon>
        <taxon>Apicomplexa</taxon>
        <taxon>Conoidasida</taxon>
        <taxon>Coccidia</taxon>
        <taxon>Eucoccidiorida</taxon>
        <taxon>Eimeriorina</taxon>
        <taxon>Sarcocystidae</taxon>
        <taxon>Cystoisospora</taxon>
    </lineage>
</organism>
<dbReference type="SMART" id="SM00364">
    <property type="entry name" value="LRR_BAC"/>
    <property type="match status" value="10"/>
</dbReference>
<evidence type="ECO:0000313" key="5">
    <source>
        <dbReference type="Proteomes" id="UP000221165"/>
    </source>
</evidence>
<dbReference type="Pfam" id="PF00560">
    <property type="entry name" value="LRR_1"/>
    <property type="match status" value="1"/>
</dbReference>
<dbReference type="SUPFAM" id="SSF52058">
    <property type="entry name" value="L domain-like"/>
    <property type="match status" value="1"/>
</dbReference>
<accession>A0A2C6L289</accession>
<dbReference type="InterPro" id="IPR032675">
    <property type="entry name" value="LRR_dom_sf"/>
</dbReference>
<keyword evidence="5" id="KW-1185">Reference proteome</keyword>
<sequence length="860" mass="94100">MFARDTGSPSSTALQPLNPHQSTPFMHSRPLEPGNTAARDSGPRCAFLARLRRACGSSNEGTTAGGCLNLSMLGLEALPEEALDLGKAAAVLGLEWWSLSDWARVDISFNAIRELPYGVPDAEVERSPRAEVKYHELWPVLQFFIARENKLTSLPEAFCVLPNLKHLDLTGNSLISLPANFSSLSALVELRIGNNKLQRLPNDLHLLHSLAVIDCSHNSLVEIPRRLLSCACPALQSLICSFNQIRQLSVGQCMCAGSCDASASPSPSSPVRSPCSRLEVLECASNCLVSLPEGFGMVFSRLRQLDLRNNFISDLPSAFPPSSIQRLILANNRITSFPASSSNSPLACPLSVSRGSSYGEVASGSHVKPGIPSHEPSVPSASFLSRCAHLSVLDISSNKIECLAETDWQYLSSLATLDVRNNELTDIPNALGFLPSLQRLYVSGNRIKKIRSSLINDFDDAQSVTSSLGRSGGESCAPANRTVAERIHQLKLYLRGRAGGETGEGHTGASKGERRRRMTEAEGTTHDTQTTVEESGRKNGGGNCTSPEKFRAQSTRRHSPLLSHSPTVSSLSSLKDTVQRSDNAHSVLSSSVAGSEGNHKASRPPRRSLSRLRCQGPGRPDCWSDPRRETYVAREEETRPDLAKKQGDAVVRDSLSTRTALALEENRVEEVARGEDENWQNRAGMSRRREMQREVSCPRESRQQSDRRTRKPGKSSDRSFYQPPRNQAIVRCTRPGRKECLPLPGRSLESQVHKTLSQVLSSQAEDDAGQRSCCGSRQADIHGIGTTPSEVSNKGDSAAASKPACQREAVQLAKEIEEIDERIREDLSLGRVDILQLKREKAKKMAARNRIMMQQQETLN</sequence>
<evidence type="ECO:0000256" key="3">
    <source>
        <dbReference type="SAM" id="MobiDB-lite"/>
    </source>
</evidence>
<feature type="compositionally biased region" description="Low complexity" evidence="3">
    <location>
        <begin position="560"/>
        <end position="574"/>
    </location>
</feature>
<dbReference type="GO" id="GO:0005737">
    <property type="term" value="C:cytoplasm"/>
    <property type="evidence" value="ECO:0007669"/>
    <property type="project" value="TreeGrafter"/>
</dbReference>
<dbReference type="PANTHER" id="PTHR48051:SF46">
    <property type="entry name" value="LEUCINE RICH REPEAT-CONTAINING DOMAIN PROTEIN"/>
    <property type="match status" value="1"/>
</dbReference>
<dbReference type="Gene3D" id="3.80.10.10">
    <property type="entry name" value="Ribonuclease Inhibitor"/>
    <property type="match status" value="3"/>
</dbReference>
<proteinExistence type="predicted"/>
<dbReference type="EMBL" id="MIGC01001865">
    <property type="protein sequence ID" value="PHJ22035.1"/>
    <property type="molecule type" value="Genomic_DNA"/>
</dbReference>
<dbReference type="VEuPathDB" id="ToxoDB:CSUI_004117"/>
<dbReference type="PROSITE" id="PS51450">
    <property type="entry name" value="LRR"/>
    <property type="match status" value="3"/>
</dbReference>
<feature type="compositionally biased region" description="Polar residues" evidence="3">
    <location>
        <begin position="584"/>
        <end position="593"/>
    </location>
</feature>
<feature type="region of interest" description="Disordered" evidence="3">
    <location>
        <begin position="494"/>
        <end position="626"/>
    </location>
</feature>
<reference evidence="4 5" key="1">
    <citation type="journal article" date="2017" name="Int. J. Parasitol.">
        <title>The genome of the protozoan parasite Cystoisospora suis and a reverse vaccinology approach to identify vaccine candidates.</title>
        <authorList>
            <person name="Palmieri N."/>
            <person name="Shrestha A."/>
            <person name="Ruttkowski B."/>
            <person name="Beck T."/>
            <person name="Vogl C."/>
            <person name="Tomley F."/>
            <person name="Blake D.P."/>
            <person name="Joachim A."/>
        </authorList>
    </citation>
    <scope>NUCLEOTIDE SEQUENCE [LARGE SCALE GENOMIC DNA]</scope>
    <source>
        <strain evidence="4 5">Wien I</strain>
    </source>
</reference>
<dbReference type="AlphaFoldDB" id="A0A2C6L289"/>
<feature type="compositionally biased region" description="Gly residues" evidence="3">
    <location>
        <begin position="497"/>
        <end position="506"/>
    </location>
</feature>
<dbReference type="InterPro" id="IPR001611">
    <property type="entry name" value="Leu-rich_rpt"/>
</dbReference>
<keyword evidence="1" id="KW-0433">Leucine-rich repeat</keyword>
<evidence type="ECO:0000256" key="1">
    <source>
        <dbReference type="ARBA" id="ARBA00022614"/>
    </source>
</evidence>